<proteinExistence type="predicted"/>
<dbReference type="OrthoDB" id="407298at2759"/>
<keyword evidence="3" id="KW-1185">Reference proteome</keyword>
<dbReference type="Proteomes" id="UP000053593">
    <property type="component" value="Unassembled WGS sequence"/>
</dbReference>
<dbReference type="Gene3D" id="2.120.10.70">
    <property type="entry name" value="Fucose-specific lectin"/>
    <property type="match status" value="1"/>
</dbReference>
<feature type="signal peptide" evidence="1">
    <location>
        <begin position="1"/>
        <end position="24"/>
    </location>
</feature>
<dbReference type="HOGENOM" id="CLU_128332_0_0_1"/>
<organism evidence="2 3">
    <name type="scientific">Collybiopsis luxurians FD-317 M1</name>
    <dbReference type="NCBI Taxonomy" id="944289"/>
    <lineage>
        <taxon>Eukaryota</taxon>
        <taxon>Fungi</taxon>
        <taxon>Dikarya</taxon>
        <taxon>Basidiomycota</taxon>
        <taxon>Agaricomycotina</taxon>
        <taxon>Agaricomycetes</taxon>
        <taxon>Agaricomycetidae</taxon>
        <taxon>Agaricales</taxon>
        <taxon>Marasmiineae</taxon>
        <taxon>Omphalotaceae</taxon>
        <taxon>Collybiopsis</taxon>
        <taxon>Collybiopsis luxurians</taxon>
    </lineage>
</organism>
<gene>
    <name evidence="2" type="ORF">GYMLUDRAFT_225250</name>
</gene>
<protein>
    <recommendedName>
        <fullName evidence="4">Fucose-specific lectin</fullName>
    </recommendedName>
</protein>
<evidence type="ECO:0008006" key="4">
    <source>
        <dbReference type="Google" id="ProtNLM"/>
    </source>
</evidence>
<dbReference type="AlphaFoldDB" id="A0A0D0CXS8"/>
<evidence type="ECO:0000313" key="2">
    <source>
        <dbReference type="EMBL" id="KIK61058.1"/>
    </source>
</evidence>
<reference evidence="2 3" key="1">
    <citation type="submission" date="2014-04" db="EMBL/GenBank/DDBJ databases">
        <title>Evolutionary Origins and Diversification of the Mycorrhizal Mutualists.</title>
        <authorList>
            <consortium name="DOE Joint Genome Institute"/>
            <consortium name="Mycorrhizal Genomics Consortium"/>
            <person name="Kohler A."/>
            <person name="Kuo A."/>
            <person name="Nagy L.G."/>
            <person name="Floudas D."/>
            <person name="Copeland A."/>
            <person name="Barry K.W."/>
            <person name="Cichocki N."/>
            <person name="Veneault-Fourrey C."/>
            <person name="LaButti K."/>
            <person name="Lindquist E.A."/>
            <person name="Lipzen A."/>
            <person name="Lundell T."/>
            <person name="Morin E."/>
            <person name="Murat C."/>
            <person name="Riley R."/>
            <person name="Ohm R."/>
            <person name="Sun H."/>
            <person name="Tunlid A."/>
            <person name="Henrissat B."/>
            <person name="Grigoriev I.V."/>
            <person name="Hibbett D.S."/>
            <person name="Martin F."/>
        </authorList>
    </citation>
    <scope>NUCLEOTIDE SEQUENCE [LARGE SCALE GENOMIC DNA]</scope>
    <source>
        <strain evidence="2 3">FD-317 M1</strain>
    </source>
</reference>
<accession>A0A0D0CXS8</accession>
<evidence type="ECO:0000313" key="3">
    <source>
        <dbReference type="Proteomes" id="UP000053593"/>
    </source>
</evidence>
<keyword evidence="1" id="KW-0732">Signal</keyword>
<name>A0A0D0CXS8_9AGAR</name>
<feature type="chain" id="PRO_5002208284" description="Fucose-specific lectin" evidence="1">
    <location>
        <begin position="25"/>
        <end position="200"/>
    </location>
</feature>
<dbReference type="EMBL" id="KN834772">
    <property type="protein sequence ID" value="KIK61058.1"/>
    <property type="molecule type" value="Genomic_DNA"/>
</dbReference>
<dbReference type="SUPFAM" id="SSF89372">
    <property type="entry name" value="Fucose-specific lectin"/>
    <property type="match status" value="1"/>
</dbReference>
<sequence length="200" mass="20983">MLFSRFLQPASILLLSAFPLIARAASLATNSAAYIAISGNTMAGVEVPSGDSRVYYQDSSNGSILEVDITNAFTVGQYVGSKVIVPSSEVRSNSPIAASVVLFEGTGYQELHVFFFSPQNVLSEYYIKNPNPEWTGGPTCTDCLTSEGFVGLAGNQMLYAMASSATTPPTLRVGFASVGAPNTISEAVNTGNGWSLASLT</sequence>
<evidence type="ECO:0000256" key="1">
    <source>
        <dbReference type="SAM" id="SignalP"/>
    </source>
</evidence>